<protein>
    <submittedName>
        <fullName evidence="2">Uncharacterized protein</fullName>
    </submittedName>
</protein>
<keyword evidence="3" id="KW-1185">Reference proteome</keyword>
<dbReference type="AlphaFoldDB" id="A0AA38G2D7"/>
<reference evidence="2 3" key="1">
    <citation type="journal article" date="2021" name="Nat. Plants">
        <title>The Taxus genome provides insights into paclitaxel biosynthesis.</title>
        <authorList>
            <person name="Xiong X."/>
            <person name="Gou J."/>
            <person name="Liao Q."/>
            <person name="Li Y."/>
            <person name="Zhou Q."/>
            <person name="Bi G."/>
            <person name="Li C."/>
            <person name="Du R."/>
            <person name="Wang X."/>
            <person name="Sun T."/>
            <person name="Guo L."/>
            <person name="Liang H."/>
            <person name="Lu P."/>
            <person name="Wu Y."/>
            <person name="Zhang Z."/>
            <person name="Ro D.K."/>
            <person name="Shang Y."/>
            <person name="Huang S."/>
            <person name="Yan J."/>
        </authorList>
    </citation>
    <scope>NUCLEOTIDE SEQUENCE [LARGE SCALE GENOMIC DNA]</scope>
    <source>
        <strain evidence="2">Ta-2019</strain>
    </source>
</reference>
<evidence type="ECO:0000313" key="3">
    <source>
        <dbReference type="Proteomes" id="UP000824469"/>
    </source>
</evidence>
<evidence type="ECO:0000313" key="2">
    <source>
        <dbReference type="EMBL" id="KAH9315249.1"/>
    </source>
</evidence>
<feature type="region of interest" description="Disordered" evidence="1">
    <location>
        <begin position="53"/>
        <end position="73"/>
    </location>
</feature>
<dbReference type="InterPro" id="IPR008528">
    <property type="entry name" value="unc-13_homologue"/>
</dbReference>
<organism evidence="2 3">
    <name type="scientific">Taxus chinensis</name>
    <name type="common">Chinese yew</name>
    <name type="synonym">Taxus wallichiana var. chinensis</name>
    <dbReference type="NCBI Taxonomy" id="29808"/>
    <lineage>
        <taxon>Eukaryota</taxon>
        <taxon>Viridiplantae</taxon>
        <taxon>Streptophyta</taxon>
        <taxon>Embryophyta</taxon>
        <taxon>Tracheophyta</taxon>
        <taxon>Spermatophyta</taxon>
        <taxon>Pinopsida</taxon>
        <taxon>Pinidae</taxon>
        <taxon>Conifers II</taxon>
        <taxon>Cupressales</taxon>
        <taxon>Taxaceae</taxon>
        <taxon>Taxus</taxon>
    </lineage>
</organism>
<accession>A0AA38G2D7</accession>
<dbReference type="Proteomes" id="UP000824469">
    <property type="component" value="Unassembled WGS sequence"/>
</dbReference>
<name>A0AA38G2D7_TAXCH</name>
<dbReference type="PANTHER" id="PTHR31280">
    <property type="entry name" value="PROTEIN UNC-13 HOMOLOG"/>
    <property type="match status" value="1"/>
</dbReference>
<evidence type="ECO:0000256" key="1">
    <source>
        <dbReference type="SAM" id="MobiDB-lite"/>
    </source>
</evidence>
<gene>
    <name evidence="2" type="ORF">KI387_023876</name>
</gene>
<sequence>MACPIRVKEDNRFSEASELSWPFGDLDVSEEYLKESVYEILITCCRHNTASPHLEKTVTSPSPSPSLSPSPSPLGKIRKALGLKTKKKHINVSVSPSYSPSVKSRKGPCVSEVVRNQLGVSENSDTRLRRALLRIFSGQVRFVRLDHALFVEKDLFSFSCSTDCLVSFINDVILSDHLPICFFLMDHPSREINKDSVLSQNFTFSIQKNMTTKTMKSFGGFYVREALLTSWRELRDMIYMSQELLKKWNNRKVTYKGRVFDVNEEIIAKVTRFNRKGLNFYKNKIDIDAEEWKFLNYGESLVYKNGGYVRVSLPPP</sequence>
<proteinExistence type="predicted"/>
<feature type="compositionally biased region" description="Pro residues" evidence="1">
    <location>
        <begin position="62"/>
        <end position="72"/>
    </location>
</feature>
<dbReference type="PANTHER" id="PTHR31280:SF4">
    <property type="entry name" value="ELONGATION FACTOR TS (DUF810)"/>
    <property type="match status" value="1"/>
</dbReference>
<dbReference type="EMBL" id="JAHRHJ020000005">
    <property type="protein sequence ID" value="KAH9315249.1"/>
    <property type="molecule type" value="Genomic_DNA"/>
</dbReference>
<comment type="caution">
    <text evidence="2">The sequence shown here is derived from an EMBL/GenBank/DDBJ whole genome shotgun (WGS) entry which is preliminary data.</text>
</comment>